<name>A0A7V8EFW4_PSEPU</name>
<reference evidence="1 2" key="1">
    <citation type="submission" date="2019-12" db="EMBL/GenBank/DDBJ databases">
        <authorList>
            <person name="Woiski C."/>
        </authorList>
    </citation>
    <scope>NUCLEOTIDE SEQUENCE [LARGE SCALE GENOMIC DNA]</scope>
    <source>
        <strain evidence="1 2">BOE100</strain>
    </source>
</reference>
<gene>
    <name evidence="1" type="ORF">GN299_15165</name>
</gene>
<dbReference type="EMBL" id="WOWR01000018">
    <property type="protein sequence ID" value="KAF0254009.1"/>
    <property type="molecule type" value="Genomic_DNA"/>
</dbReference>
<dbReference type="RefSeq" id="WP_156859136.1">
    <property type="nucleotide sequence ID" value="NZ_WOWR01000018.1"/>
</dbReference>
<accession>A0A7V8EFW4</accession>
<dbReference type="AlphaFoldDB" id="A0A7V8EFW4"/>
<comment type="caution">
    <text evidence="1">The sequence shown here is derived from an EMBL/GenBank/DDBJ whole genome shotgun (WGS) entry which is preliminary data.</text>
</comment>
<protein>
    <submittedName>
        <fullName evidence="1">Uncharacterized protein</fullName>
    </submittedName>
</protein>
<evidence type="ECO:0000313" key="1">
    <source>
        <dbReference type="EMBL" id="KAF0254009.1"/>
    </source>
</evidence>
<organism evidence="1 2">
    <name type="scientific">Pseudomonas putida</name>
    <name type="common">Arthrobacter siderocapsulatus</name>
    <dbReference type="NCBI Taxonomy" id="303"/>
    <lineage>
        <taxon>Bacteria</taxon>
        <taxon>Pseudomonadati</taxon>
        <taxon>Pseudomonadota</taxon>
        <taxon>Gammaproteobacteria</taxon>
        <taxon>Pseudomonadales</taxon>
        <taxon>Pseudomonadaceae</taxon>
        <taxon>Pseudomonas</taxon>
    </lineage>
</organism>
<evidence type="ECO:0000313" key="2">
    <source>
        <dbReference type="Proteomes" id="UP000442695"/>
    </source>
</evidence>
<sequence length="256" mass="28918">MRIHTSAAITDLKTVKRQGAYIAEAWRRQTGIDVNVVAIKRIGNINPQSQWGFVVLESLFSTYLCHYAYESGGHSGVRLVVTPERLMSLDYPNYLECPVKLLSMANVENSYWRDCVRTYAAGVKDLTTESIGNQATVFLLKAYSQRDYSEPFHVLQKDGSQWFGLDCYGRKRPVNIGLGVIHEHCPRLIEVTTQRPYDAKGLASDCVNTGVLIYKQQGDRVTLLGRPMTNLEIANDRLSQVPRFKFELHGDCPWAA</sequence>
<proteinExistence type="predicted"/>
<dbReference type="Proteomes" id="UP000442695">
    <property type="component" value="Unassembled WGS sequence"/>
</dbReference>